<evidence type="ECO:0000256" key="2">
    <source>
        <dbReference type="ARBA" id="ARBA00022692"/>
    </source>
</evidence>
<dbReference type="Pfam" id="PF04610">
    <property type="entry name" value="TrbL"/>
    <property type="match status" value="1"/>
</dbReference>
<gene>
    <name evidence="8" type="primary">trbL_2</name>
    <name evidence="7" type="ORF">Lbir_1437</name>
    <name evidence="8" type="ORF">NCTC12437_03133</name>
</gene>
<accession>A0A378JQN4</accession>
<evidence type="ECO:0000256" key="5">
    <source>
        <dbReference type="SAM" id="MobiDB-lite"/>
    </source>
</evidence>
<evidence type="ECO:0000256" key="1">
    <source>
        <dbReference type="ARBA" id="ARBA00004141"/>
    </source>
</evidence>
<organism evidence="8 10">
    <name type="scientific">Legionella birminghamensis</name>
    <dbReference type="NCBI Taxonomy" id="28083"/>
    <lineage>
        <taxon>Bacteria</taxon>
        <taxon>Pseudomonadati</taxon>
        <taxon>Pseudomonadota</taxon>
        <taxon>Gammaproteobacteria</taxon>
        <taxon>Legionellales</taxon>
        <taxon>Legionellaceae</taxon>
        <taxon>Legionella</taxon>
    </lineage>
</organism>
<keyword evidence="2 6" id="KW-0812">Transmembrane</keyword>
<protein>
    <submittedName>
        <fullName evidence="7 8">Conjugal transfer protein TrbL</fullName>
    </submittedName>
</protein>
<dbReference type="InterPro" id="IPR014150">
    <property type="entry name" value="Conjugal_tfr_TrbL"/>
</dbReference>
<dbReference type="RefSeq" id="WP_115317182.1">
    <property type="nucleotide sequence ID" value="NZ_LNXT01000018.1"/>
</dbReference>
<keyword evidence="4 6" id="KW-0472">Membrane</keyword>
<dbReference type="AlphaFoldDB" id="A0A378JQN4"/>
<feature type="transmembrane region" description="Helical" evidence="6">
    <location>
        <begin position="268"/>
        <end position="286"/>
    </location>
</feature>
<reference evidence="7 9" key="1">
    <citation type="submission" date="2015-11" db="EMBL/GenBank/DDBJ databases">
        <title>Genomic analysis of 38 Legionella species identifies large and diverse effector repertoires.</title>
        <authorList>
            <person name="Burstein D."/>
            <person name="Amaro F."/>
            <person name="Zusman T."/>
            <person name="Lifshitz Z."/>
            <person name="Cohen O."/>
            <person name="Gilbert J.A."/>
            <person name="Pupko T."/>
            <person name="Shuman H.A."/>
            <person name="Segal G."/>
        </authorList>
    </citation>
    <scope>NUCLEOTIDE SEQUENCE [LARGE SCALE GENOMIC DNA]</scope>
    <source>
        <strain evidence="7 9">CDC#1407-AL-14</strain>
    </source>
</reference>
<reference evidence="8 10" key="2">
    <citation type="submission" date="2018-06" db="EMBL/GenBank/DDBJ databases">
        <authorList>
            <consortium name="Pathogen Informatics"/>
            <person name="Doyle S."/>
        </authorList>
    </citation>
    <scope>NUCLEOTIDE SEQUENCE [LARGE SCALE GENOMIC DNA]</scope>
    <source>
        <strain evidence="8 10">NCTC12437</strain>
    </source>
</reference>
<evidence type="ECO:0000313" key="9">
    <source>
        <dbReference type="Proteomes" id="UP000054735"/>
    </source>
</evidence>
<feature type="transmembrane region" description="Helical" evidence="6">
    <location>
        <begin position="72"/>
        <end position="95"/>
    </location>
</feature>
<evidence type="ECO:0000256" key="4">
    <source>
        <dbReference type="ARBA" id="ARBA00023136"/>
    </source>
</evidence>
<evidence type="ECO:0000313" key="8">
    <source>
        <dbReference type="EMBL" id="STX60843.1"/>
    </source>
</evidence>
<proteinExistence type="predicted"/>
<feature type="transmembrane region" description="Helical" evidence="6">
    <location>
        <begin position="107"/>
        <end position="128"/>
    </location>
</feature>
<feature type="region of interest" description="Disordered" evidence="5">
    <location>
        <begin position="407"/>
        <end position="463"/>
    </location>
</feature>
<dbReference type="STRING" id="28083.Lbir_1437"/>
<keyword evidence="3 6" id="KW-1133">Transmembrane helix</keyword>
<dbReference type="GO" id="GO:0016020">
    <property type="term" value="C:membrane"/>
    <property type="evidence" value="ECO:0007669"/>
    <property type="project" value="UniProtKB-SubCell"/>
</dbReference>
<dbReference type="EMBL" id="LNXT01000018">
    <property type="protein sequence ID" value="KTC71801.1"/>
    <property type="molecule type" value="Genomic_DNA"/>
</dbReference>
<keyword evidence="9" id="KW-1185">Reference proteome</keyword>
<evidence type="ECO:0000313" key="7">
    <source>
        <dbReference type="EMBL" id="KTC71801.1"/>
    </source>
</evidence>
<feature type="transmembrane region" description="Helical" evidence="6">
    <location>
        <begin position="231"/>
        <end position="256"/>
    </location>
</feature>
<sequence length="463" mass="47993">MPVLERAVFKKARLNPGEPMKSTVAKMCILLGLMLCASSLYAGSGISGANIFDSILNRFQSTSATWETKITAYASWLFWSLVLLSMIWTYSLLALKRAEIQEFLAETMRFLIVTGFFNWLLIHGPAIANAFIASLRQIAADASGLKQSVSPSGIMDVGFDIASKVVDNSSIWSPATTTVGLIVAAVILVVLALVAVNMLLILISAWIITYGGIFLLGFGGGRWTQDIAINYYKTVLGIAVQAFAMVLIVGIGHSFVDQYYTAMSTEISIKELLVMLVVSIILLSIINKIPPMLSGIVSGGGFNGGPGVGLSTAMGAASMAGAAVAGGVSMATSAVANIAGAGSALSEAFKAASQSRAASASGSGLAASMGKAGHFVSSMGAHLAAGTADVMRQKMDSVKTAMTSRIAQTPGGQVAQSINEKSQSVAGDQPDGLPSASEGSLTAGQQNPSPETHDEVSQFVNKS</sequence>
<dbReference type="EMBL" id="UGNW01000002">
    <property type="protein sequence ID" value="STX60843.1"/>
    <property type="molecule type" value="Genomic_DNA"/>
</dbReference>
<evidence type="ECO:0000256" key="6">
    <source>
        <dbReference type="SAM" id="Phobius"/>
    </source>
</evidence>
<evidence type="ECO:0000256" key="3">
    <source>
        <dbReference type="ARBA" id="ARBA00022989"/>
    </source>
</evidence>
<feature type="transmembrane region" description="Helical" evidence="6">
    <location>
        <begin position="199"/>
        <end position="219"/>
    </location>
</feature>
<dbReference type="Proteomes" id="UP000054735">
    <property type="component" value="Unassembled WGS sequence"/>
</dbReference>
<evidence type="ECO:0000313" key="10">
    <source>
        <dbReference type="Proteomes" id="UP000255066"/>
    </source>
</evidence>
<dbReference type="InterPro" id="IPR007688">
    <property type="entry name" value="Conjugal_tfr_TrbL/VirB6"/>
</dbReference>
<feature type="compositionally biased region" description="Polar residues" evidence="5">
    <location>
        <begin position="407"/>
        <end position="426"/>
    </location>
</feature>
<name>A0A378JQN4_9GAMM</name>
<dbReference type="OrthoDB" id="8525003at2"/>
<feature type="compositionally biased region" description="Polar residues" evidence="5">
    <location>
        <begin position="437"/>
        <end position="450"/>
    </location>
</feature>
<dbReference type="GO" id="GO:0030255">
    <property type="term" value="P:protein secretion by the type IV secretion system"/>
    <property type="evidence" value="ECO:0007669"/>
    <property type="project" value="InterPro"/>
</dbReference>
<comment type="subcellular location">
    <subcellularLocation>
        <location evidence="1">Membrane</location>
        <topology evidence="1">Multi-pass membrane protein</topology>
    </subcellularLocation>
</comment>
<dbReference type="NCBIfam" id="TIGR02783">
    <property type="entry name" value="TrbL_P"/>
    <property type="match status" value="1"/>
</dbReference>
<dbReference type="Proteomes" id="UP000255066">
    <property type="component" value="Unassembled WGS sequence"/>
</dbReference>
<feature type="transmembrane region" description="Helical" evidence="6">
    <location>
        <begin position="171"/>
        <end position="194"/>
    </location>
</feature>